<evidence type="ECO:0000313" key="8">
    <source>
        <dbReference type="EMBL" id="GJQ08956.1"/>
    </source>
</evidence>
<evidence type="ECO:0000256" key="1">
    <source>
        <dbReference type="ARBA" id="ARBA00004141"/>
    </source>
</evidence>
<dbReference type="Pfam" id="PF03248">
    <property type="entry name" value="Rer1"/>
    <property type="match status" value="1"/>
</dbReference>
<organism evidence="8 9">
    <name type="scientific">Galdieria partita</name>
    <dbReference type="NCBI Taxonomy" id="83374"/>
    <lineage>
        <taxon>Eukaryota</taxon>
        <taxon>Rhodophyta</taxon>
        <taxon>Bangiophyceae</taxon>
        <taxon>Galdieriales</taxon>
        <taxon>Galdieriaceae</taxon>
        <taxon>Galdieria</taxon>
    </lineage>
</organism>
<dbReference type="Proteomes" id="UP001061958">
    <property type="component" value="Unassembled WGS sequence"/>
</dbReference>
<reference evidence="8" key="1">
    <citation type="journal article" date="2022" name="Proc. Natl. Acad. Sci. U.S.A.">
        <title>Life cycle and functional genomics of the unicellular red alga Galdieria for elucidating algal and plant evolution and industrial use.</title>
        <authorList>
            <person name="Hirooka S."/>
            <person name="Itabashi T."/>
            <person name="Ichinose T.M."/>
            <person name="Onuma R."/>
            <person name="Fujiwara T."/>
            <person name="Yamashita S."/>
            <person name="Jong L.W."/>
            <person name="Tomita R."/>
            <person name="Iwane A.H."/>
            <person name="Miyagishima S.Y."/>
        </authorList>
    </citation>
    <scope>NUCLEOTIDE SEQUENCE</scope>
    <source>
        <strain evidence="8">NBRC 102759</strain>
    </source>
</reference>
<dbReference type="GO" id="GO:0000139">
    <property type="term" value="C:Golgi membrane"/>
    <property type="evidence" value="ECO:0007669"/>
    <property type="project" value="TreeGrafter"/>
</dbReference>
<reference evidence="8" key="2">
    <citation type="submission" date="2022-01" db="EMBL/GenBank/DDBJ databases">
        <authorList>
            <person name="Hirooka S."/>
            <person name="Miyagishima S.Y."/>
        </authorList>
    </citation>
    <scope>NUCLEOTIDE SEQUENCE</scope>
    <source>
        <strain evidence="8">NBRC 102759</strain>
    </source>
</reference>
<feature type="transmembrane region" description="Helical" evidence="7">
    <location>
        <begin position="127"/>
        <end position="145"/>
    </location>
</feature>
<keyword evidence="3 7" id="KW-0812">Transmembrane</keyword>
<evidence type="ECO:0000256" key="5">
    <source>
        <dbReference type="ARBA" id="ARBA00023136"/>
    </source>
</evidence>
<evidence type="ECO:0000256" key="4">
    <source>
        <dbReference type="ARBA" id="ARBA00022989"/>
    </source>
</evidence>
<feature type="transmembrane region" description="Helical" evidence="7">
    <location>
        <begin position="48"/>
        <end position="65"/>
    </location>
</feature>
<feature type="compositionally biased region" description="Polar residues" evidence="6">
    <location>
        <begin position="194"/>
        <end position="207"/>
    </location>
</feature>
<evidence type="ECO:0000313" key="9">
    <source>
        <dbReference type="Proteomes" id="UP001061958"/>
    </source>
</evidence>
<evidence type="ECO:0000256" key="6">
    <source>
        <dbReference type="SAM" id="MobiDB-lite"/>
    </source>
</evidence>
<dbReference type="InterPro" id="IPR004932">
    <property type="entry name" value="Rer1"/>
</dbReference>
<name>A0A9C7PSC5_9RHOD</name>
<comment type="caution">
    <text evidence="8">The sequence shown here is derived from an EMBL/GenBank/DDBJ whole genome shotgun (WGS) entry which is preliminary data.</text>
</comment>
<dbReference type="GO" id="GO:0006621">
    <property type="term" value="P:protein retention in ER lumen"/>
    <property type="evidence" value="ECO:0007669"/>
    <property type="project" value="TreeGrafter"/>
</dbReference>
<protein>
    <recommendedName>
        <fullName evidence="10">Protein RER1</fullName>
    </recommendedName>
</protein>
<evidence type="ECO:0000256" key="7">
    <source>
        <dbReference type="SAM" id="Phobius"/>
    </source>
</evidence>
<evidence type="ECO:0008006" key="10">
    <source>
        <dbReference type="Google" id="ProtNLM"/>
    </source>
</evidence>
<sequence length="245" mass="27959">MDKLVALRNKYQTFLDKLTPFILYRWVCFGGLLALFLVRIFVAQGFYIIAYVLFIYLLNLFILFLQPQDRDALTSVNAEGPTLPVSSSDEFRPFVRRLPEFKFWLSATRATIFGLFATAFRMLDIPVFWPILVIYFIMLFVATMRRQIADMVQYRYLPFNFGKKKYTSSSKFVARRQENQDNDAVALKSSANVKLPSSAQSPRTSGAQFDDVKENSNSGTAGTVAGGSLKTPSPSTRQLHRFHRG</sequence>
<feature type="region of interest" description="Disordered" evidence="6">
    <location>
        <begin position="194"/>
        <end position="245"/>
    </location>
</feature>
<dbReference type="PANTHER" id="PTHR10743:SF0">
    <property type="entry name" value="PROTEIN RER1"/>
    <property type="match status" value="1"/>
</dbReference>
<comment type="subcellular location">
    <subcellularLocation>
        <location evidence="1">Membrane</location>
        <topology evidence="1">Multi-pass membrane protein</topology>
    </subcellularLocation>
</comment>
<feature type="transmembrane region" description="Helical" evidence="7">
    <location>
        <begin position="101"/>
        <end position="121"/>
    </location>
</feature>
<dbReference type="AlphaFoldDB" id="A0A9C7PSC5"/>
<feature type="transmembrane region" description="Helical" evidence="7">
    <location>
        <begin position="21"/>
        <end position="42"/>
    </location>
</feature>
<dbReference type="GO" id="GO:0006890">
    <property type="term" value="P:retrograde vesicle-mediated transport, Golgi to endoplasmic reticulum"/>
    <property type="evidence" value="ECO:0007669"/>
    <property type="project" value="TreeGrafter"/>
</dbReference>
<dbReference type="EMBL" id="BQMJ01000005">
    <property type="protein sequence ID" value="GJQ08956.1"/>
    <property type="molecule type" value="Genomic_DNA"/>
</dbReference>
<dbReference type="PANTHER" id="PTHR10743">
    <property type="entry name" value="PROTEIN RER1"/>
    <property type="match status" value="1"/>
</dbReference>
<evidence type="ECO:0000256" key="2">
    <source>
        <dbReference type="ARBA" id="ARBA00006070"/>
    </source>
</evidence>
<comment type="similarity">
    <text evidence="2">Belongs to the RER1 family.</text>
</comment>
<gene>
    <name evidence="8" type="ORF">GpartN1_g747.t1</name>
</gene>
<keyword evidence="9" id="KW-1185">Reference proteome</keyword>
<proteinExistence type="inferred from homology"/>
<evidence type="ECO:0000256" key="3">
    <source>
        <dbReference type="ARBA" id="ARBA00022692"/>
    </source>
</evidence>
<dbReference type="OrthoDB" id="448250at2759"/>
<keyword evidence="5 7" id="KW-0472">Membrane</keyword>
<keyword evidence="4 7" id="KW-1133">Transmembrane helix</keyword>
<dbReference type="GO" id="GO:0005783">
    <property type="term" value="C:endoplasmic reticulum"/>
    <property type="evidence" value="ECO:0007669"/>
    <property type="project" value="GOC"/>
</dbReference>
<accession>A0A9C7PSC5</accession>